<organism evidence="5 6">
    <name type="scientific">Aristolochia fimbriata</name>
    <name type="common">White veined hardy Dutchman's pipe vine</name>
    <dbReference type="NCBI Taxonomy" id="158543"/>
    <lineage>
        <taxon>Eukaryota</taxon>
        <taxon>Viridiplantae</taxon>
        <taxon>Streptophyta</taxon>
        <taxon>Embryophyta</taxon>
        <taxon>Tracheophyta</taxon>
        <taxon>Spermatophyta</taxon>
        <taxon>Magnoliopsida</taxon>
        <taxon>Magnoliidae</taxon>
        <taxon>Piperales</taxon>
        <taxon>Aristolochiaceae</taxon>
        <taxon>Aristolochia</taxon>
    </lineage>
</organism>
<dbReference type="Proteomes" id="UP000825729">
    <property type="component" value="Unassembled WGS sequence"/>
</dbReference>
<feature type="domain" description="DYW" evidence="4">
    <location>
        <begin position="573"/>
        <end position="639"/>
    </location>
</feature>
<comment type="caution">
    <text evidence="5">The sequence shown here is derived from an EMBL/GenBank/DDBJ whole genome shotgun (WGS) entry which is preliminary data.</text>
</comment>
<evidence type="ECO:0000256" key="2">
    <source>
        <dbReference type="ARBA" id="ARBA00022737"/>
    </source>
</evidence>
<dbReference type="FunFam" id="1.25.40.10:FF:000309">
    <property type="entry name" value="Pentatricopeptide repeat-containing protein, chloroplastic"/>
    <property type="match status" value="1"/>
</dbReference>
<dbReference type="GO" id="GO:0010467">
    <property type="term" value="P:gene expression"/>
    <property type="evidence" value="ECO:0007669"/>
    <property type="project" value="UniProtKB-ARBA"/>
</dbReference>
<evidence type="ECO:0000259" key="4">
    <source>
        <dbReference type="Pfam" id="PF14432"/>
    </source>
</evidence>
<proteinExistence type="inferred from homology"/>
<dbReference type="GO" id="GO:0008270">
    <property type="term" value="F:zinc ion binding"/>
    <property type="evidence" value="ECO:0007669"/>
    <property type="project" value="InterPro"/>
</dbReference>
<dbReference type="InterPro" id="IPR032867">
    <property type="entry name" value="DYW_dom"/>
</dbReference>
<dbReference type="PROSITE" id="PS51375">
    <property type="entry name" value="PPR"/>
    <property type="match status" value="3"/>
</dbReference>
<feature type="repeat" description="PPR" evidence="3">
    <location>
        <begin position="255"/>
        <end position="285"/>
    </location>
</feature>
<evidence type="ECO:0000313" key="6">
    <source>
        <dbReference type="Proteomes" id="UP000825729"/>
    </source>
</evidence>
<dbReference type="GO" id="GO:0003723">
    <property type="term" value="F:RNA binding"/>
    <property type="evidence" value="ECO:0007669"/>
    <property type="project" value="InterPro"/>
</dbReference>
<feature type="repeat" description="PPR" evidence="3">
    <location>
        <begin position="358"/>
        <end position="392"/>
    </location>
</feature>
<evidence type="ECO:0000313" key="5">
    <source>
        <dbReference type="EMBL" id="KAG9453080.1"/>
    </source>
</evidence>
<dbReference type="Gene3D" id="1.25.40.10">
    <property type="entry name" value="Tetratricopeptide repeat domain"/>
    <property type="match status" value="4"/>
</dbReference>
<dbReference type="InterPro" id="IPR046960">
    <property type="entry name" value="PPR_At4g14850-like_plant"/>
</dbReference>
<name>A0AAV7EW34_ARIFI</name>
<dbReference type="Pfam" id="PF13041">
    <property type="entry name" value="PPR_2"/>
    <property type="match status" value="2"/>
</dbReference>
<accession>A0AAV7EW34</accession>
<protein>
    <recommendedName>
        <fullName evidence="4">DYW domain-containing protein</fullName>
    </recommendedName>
</protein>
<dbReference type="EMBL" id="JAINDJ010000003">
    <property type="protein sequence ID" value="KAG9453080.1"/>
    <property type="molecule type" value="Genomic_DNA"/>
</dbReference>
<dbReference type="Pfam" id="PF14432">
    <property type="entry name" value="DYW_deaminase"/>
    <property type="match status" value="1"/>
</dbReference>
<sequence length="726" mass="80945">MWTIRTPTSAHPRLPPKPPARISSNISSAVPSIGLVPLFAAKPRIPLNCCFKPHNQNHLIQTLCKRKDLKGALQLLPQEPNPTQRTYEYLLLACAETQSVVLAKFVHQHLAKNGFDHDSFLATKLINMYSNLKSVDEARRVFEETRDKSIYVWNAILRALALDGRGYEGLHLYQQMRQSGASADRFTYTFVLKACCVSNTPEASLLQVGKEIHGHILRGGFASSVHIATTLADMYAECGAVLYARRVFDSMSERNVVSWTAMIACYAKNCFPFEALELFHEMITSADGIVPNAVTAVSVLQACGVLAALGRGKATHAYALRRGLTSTLSVANALVSMYSRGGSLELCRRLFDQMSKRDTVSWNSMIAGYGIHGYGKKALDVFCKMVEKGVSPNRITFVSVLCACSHVGLIEEGKRLFHDMVQIYNVYPSPEHYACMVDLLGRAGRLDEAAKMVEMMRIAPGPTVWGALLGACRIHGNVDLAERATKRLFELEPYNAGNYLLLADIYARSQMWEDVTRVKNLLEARGLYKIPGCSFIELRGKVYSFISDDDFNPHTEQLHALLVELSNEIKRKGYIPDINVVLYDLNREEKEKILRGHSEKLALSFGLINTNHGETIRITQNLRLCKDCHSFSKFISSQREMRSSPLPSTIAEDLELTTARFGVGFLPIGNPQGWSSRGVSKNPPLVTVLLLLISSRQAKPICTITAAWLMVMVELFIRWVNQVAHS</sequence>
<reference evidence="5 6" key="1">
    <citation type="submission" date="2021-07" db="EMBL/GenBank/DDBJ databases">
        <title>The Aristolochia fimbriata genome: insights into angiosperm evolution, floral development and chemical biosynthesis.</title>
        <authorList>
            <person name="Jiao Y."/>
        </authorList>
    </citation>
    <scope>NUCLEOTIDE SEQUENCE [LARGE SCALE GENOMIC DNA]</scope>
    <source>
        <strain evidence="5">IBCAS-2021</strain>
        <tissue evidence="5">Leaf</tissue>
    </source>
</reference>
<feature type="repeat" description="PPR" evidence="3">
    <location>
        <begin position="149"/>
        <end position="183"/>
    </location>
</feature>
<keyword evidence="6" id="KW-1185">Reference proteome</keyword>
<dbReference type="GO" id="GO:0009451">
    <property type="term" value="P:RNA modification"/>
    <property type="evidence" value="ECO:0007669"/>
    <property type="project" value="InterPro"/>
</dbReference>
<dbReference type="InterPro" id="IPR046848">
    <property type="entry name" value="E_motif"/>
</dbReference>
<dbReference type="AlphaFoldDB" id="A0AAV7EW34"/>
<dbReference type="InterPro" id="IPR002885">
    <property type="entry name" value="PPR_rpt"/>
</dbReference>
<dbReference type="Pfam" id="PF20431">
    <property type="entry name" value="E_motif"/>
    <property type="match status" value="1"/>
</dbReference>
<dbReference type="FunFam" id="1.25.40.10:FF:000341">
    <property type="entry name" value="Pentatricopeptide repeat-containing protein chloroplastic"/>
    <property type="match status" value="1"/>
</dbReference>
<gene>
    <name evidence="5" type="ORF">H6P81_005984</name>
</gene>
<evidence type="ECO:0000256" key="3">
    <source>
        <dbReference type="PROSITE-ProRule" id="PRU00708"/>
    </source>
</evidence>
<dbReference type="InterPro" id="IPR011990">
    <property type="entry name" value="TPR-like_helical_dom_sf"/>
</dbReference>
<dbReference type="PANTHER" id="PTHR47926">
    <property type="entry name" value="PENTATRICOPEPTIDE REPEAT-CONTAINING PROTEIN"/>
    <property type="match status" value="1"/>
</dbReference>
<keyword evidence="2" id="KW-0677">Repeat</keyword>
<dbReference type="Pfam" id="PF01535">
    <property type="entry name" value="PPR"/>
    <property type="match status" value="3"/>
</dbReference>
<dbReference type="NCBIfam" id="TIGR00756">
    <property type="entry name" value="PPR"/>
    <property type="match status" value="5"/>
</dbReference>
<dbReference type="FunFam" id="1.25.40.10:FF:001104">
    <property type="entry name" value="Uncharacterized protein"/>
    <property type="match status" value="1"/>
</dbReference>
<evidence type="ECO:0000256" key="1">
    <source>
        <dbReference type="ARBA" id="ARBA00006643"/>
    </source>
</evidence>
<dbReference type="PANTHER" id="PTHR47926:SF482">
    <property type="entry name" value="PENTATRICOPEPTIDE REPEAT-CONTAINING PROTEIN CHLOROPLASTIC"/>
    <property type="match status" value="1"/>
</dbReference>
<comment type="similarity">
    <text evidence="1">Belongs to the PPR family. PCMP-H subfamily.</text>
</comment>